<protein>
    <recommendedName>
        <fullName evidence="3">DUF4825 domain-containing protein</fullName>
    </recommendedName>
</protein>
<dbReference type="Proteomes" id="UP001232584">
    <property type="component" value="Unassembled WGS sequence"/>
</dbReference>
<evidence type="ECO:0000313" key="1">
    <source>
        <dbReference type="EMBL" id="MDQ0555932.1"/>
    </source>
</evidence>
<dbReference type="PROSITE" id="PS51257">
    <property type="entry name" value="PROKAR_LIPOPROTEIN"/>
    <property type="match status" value="1"/>
</dbReference>
<reference evidence="1 2" key="1">
    <citation type="submission" date="2023-07" db="EMBL/GenBank/DDBJ databases">
        <title>Genomic Encyclopedia of Type Strains, Phase IV (KMG-IV): sequencing the most valuable type-strain genomes for metagenomic binning, comparative biology and taxonomic classification.</title>
        <authorList>
            <person name="Goeker M."/>
        </authorList>
    </citation>
    <scope>NUCLEOTIDE SEQUENCE [LARGE SCALE GENOMIC DNA]</scope>
    <source>
        <strain evidence="1 2">DSM 15049</strain>
    </source>
</reference>
<dbReference type="EMBL" id="JAUSWG010000003">
    <property type="protein sequence ID" value="MDQ0555932.1"/>
    <property type="molecule type" value="Genomic_DNA"/>
</dbReference>
<organism evidence="1 2">
    <name type="scientific">Paraclostridium ghonii</name>
    <dbReference type="NCBI Taxonomy" id="29358"/>
    <lineage>
        <taxon>Bacteria</taxon>
        <taxon>Bacillati</taxon>
        <taxon>Bacillota</taxon>
        <taxon>Clostridia</taxon>
        <taxon>Peptostreptococcales</taxon>
        <taxon>Peptostreptococcaceae</taxon>
        <taxon>Paraclostridium</taxon>
    </lineage>
</organism>
<dbReference type="RefSeq" id="WP_307504111.1">
    <property type="nucleotide sequence ID" value="NZ_BAAACE010000014.1"/>
</dbReference>
<gene>
    <name evidence="1" type="ORF">QOZ92_001045</name>
</gene>
<name>A0ABU0MYD8_9FIRM</name>
<keyword evidence="2" id="KW-1185">Reference proteome</keyword>
<sequence length="135" mass="15739">MKRKIFSILIFSITLLLIGCSSRSNLTLNGFYQSDAVNGYHVQISFNKTDHSFVEYIDNREVNKGTYELLKKDNTYKLSSDEQNFEISLKEDNSFDFIINKLNNGKPINMKYISGEPSNFETKFDDIEEYKNLLH</sequence>
<accession>A0ABU0MYD8</accession>
<evidence type="ECO:0000313" key="2">
    <source>
        <dbReference type="Proteomes" id="UP001232584"/>
    </source>
</evidence>
<comment type="caution">
    <text evidence="1">The sequence shown here is derived from an EMBL/GenBank/DDBJ whole genome shotgun (WGS) entry which is preliminary data.</text>
</comment>
<evidence type="ECO:0008006" key="3">
    <source>
        <dbReference type="Google" id="ProtNLM"/>
    </source>
</evidence>
<proteinExistence type="predicted"/>